<reference evidence="2" key="1">
    <citation type="journal article" date="2020" name="Nature">
        <title>Giant virus diversity and host interactions through global metagenomics.</title>
        <authorList>
            <person name="Schulz F."/>
            <person name="Roux S."/>
            <person name="Paez-Espino D."/>
            <person name="Jungbluth S."/>
            <person name="Walsh D.A."/>
            <person name="Denef V.J."/>
            <person name="McMahon K.D."/>
            <person name="Konstantinidis K.T."/>
            <person name="Eloe-Fadrosh E.A."/>
            <person name="Kyrpides N.C."/>
            <person name="Woyke T."/>
        </authorList>
    </citation>
    <scope>NUCLEOTIDE SEQUENCE</scope>
    <source>
        <strain evidence="2">GVMAG-M-3300023184-161</strain>
    </source>
</reference>
<keyword evidence="1" id="KW-0812">Transmembrane</keyword>
<dbReference type="InterPro" id="IPR006141">
    <property type="entry name" value="Intein_N"/>
</dbReference>
<dbReference type="AlphaFoldDB" id="A0A6C0HQ27"/>
<organism evidence="2">
    <name type="scientific">viral metagenome</name>
    <dbReference type="NCBI Taxonomy" id="1070528"/>
    <lineage>
        <taxon>unclassified sequences</taxon>
        <taxon>metagenomes</taxon>
        <taxon>organismal metagenomes</taxon>
    </lineage>
</organism>
<dbReference type="GO" id="GO:0016539">
    <property type="term" value="P:intein-mediated protein splicing"/>
    <property type="evidence" value="ECO:0007669"/>
    <property type="project" value="InterPro"/>
</dbReference>
<feature type="transmembrane region" description="Helical" evidence="1">
    <location>
        <begin position="110"/>
        <end position="127"/>
    </location>
</feature>
<evidence type="ECO:0008006" key="3">
    <source>
        <dbReference type="Google" id="ProtNLM"/>
    </source>
</evidence>
<evidence type="ECO:0000256" key="1">
    <source>
        <dbReference type="SAM" id="Phobius"/>
    </source>
</evidence>
<sequence>MNILDLTLAIFIILIFVGLFAFNLLTIGISKIKNNWPVYRCNPVVMPFASIFGQDAVTNFTYCIQTMQSNYMTYLMQPLHYSLDVIGKTGSNITDAINDVRAFFNNIRNFVINIVQSIFGVFLNILIEFQSVTITIKDMFSKMIGIMATLMFTLSGSIQTMTATWAGPPGQLARKLCFHPDTKVRLLNNKVFRMRDIPLNSILPNGTIVKAVMNISNLDDKGNHVEDLYSIKGGEGSDILVSGSHLVYDITQKQFIHSCELNCAIKTDIKCSEFSCLITSNHIIPIGKWIFHDWEDNNGSKSKQI</sequence>
<feature type="transmembrane region" description="Helical" evidence="1">
    <location>
        <begin position="139"/>
        <end position="158"/>
    </location>
</feature>
<protein>
    <recommendedName>
        <fullName evidence="3">Hedgehog/Intein (Hint) domain-containing protein</fullName>
    </recommendedName>
</protein>
<dbReference type="SUPFAM" id="SSF51294">
    <property type="entry name" value="Hedgehog/intein (Hint) domain"/>
    <property type="match status" value="1"/>
</dbReference>
<name>A0A6C0HQ27_9ZZZZ</name>
<proteinExistence type="predicted"/>
<keyword evidence="1" id="KW-0472">Membrane</keyword>
<keyword evidence="1" id="KW-1133">Transmembrane helix</keyword>
<dbReference type="PROSITE" id="PS50817">
    <property type="entry name" value="INTEIN_N_TER"/>
    <property type="match status" value="1"/>
</dbReference>
<accession>A0A6C0HQ27</accession>
<dbReference type="InterPro" id="IPR036844">
    <property type="entry name" value="Hint_dom_sf"/>
</dbReference>
<evidence type="ECO:0000313" key="2">
    <source>
        <dbReference type="EMBL" id="QHT82246.1"/>
    </source>
</evidence>
<feature type="transmembrane region" description="Helical" evidence="1">
    <location>
        <begin position="6"/>
        <end position="25"/>
    </location>
</feature>
<dbReference type="EMBL" id="MN739997">
    <property type="protein sequence ID" value="QHT82246.1"/>
    <property type="molecule type" value="Genomic_DNA"/>
</dbReference>